<dbReference type="AlphaFoldDB" id="W9WS93"/>
<dbReference type="EMBL" id="AMGX01000030">
    <property type="protein sequence ID" value="EXJ61224.1"/>
    <property type="molecule type" value="Genomic_DNA"/>
</dbReference>
<dbReference type="HOGENOM" id="CLU_2378347_0_0_1"/>
<evidence type="ECO:0000256" key="1">
    <source>
        <dbReference type="SAM" id="MobiDB-lite"/>
    </source>
</evidence>
<gene>
    <name evidence="2" type="ORF">A1O5_12016</name>
</gene>
<feature type="non-terminal residue" evidence="2">
    <location>
        <position position="95"/>
    </location>
</feature>
<dbReference type="RefSeq" id="XP_007750775.1">
    <property type="nucleotide sequence ID" value="XM_007752585.1"/>
</dbReference>
<sequence>DGTKVVERILGPGVTGLVVQQGGYALTIPQLSGEIGGEPPTRESFSLRNEERSHRIRSIEDEKAIYRRLGNQPCVVRCDYNLPSAEHLMRMELMN</sequence>
<dbReference type="GeneID" id="19196702"/>
<dbReference type="STRING" id="1182543.W9WS93"/>
<reference evidence="2 3" key="1">
    <citation type="submission" date="2013-03" db="EMBL/GenBank/DDBJ databases">
        <title>The Genome Sequence of Cladophialophora psammophila CBS 110553.</title>
        <authorList>
            <consortium name="The Broad Institute Genomics Platform"/>
            <person name="Cuomo C."/>
            <person name="de Hoog S."/>
            <person name="Gorbushina A."/>
            <person name="Walker B."/>
            <person name="Young S.K."/>
            <person name="Zeng Q."/>
            <person name="Gargeya S."/>
            <person name="Fitzgerald M."/>
            <person name="Haas B."/>
            <person name="Abouelleil A."/>
            <person name="Allen A.W."/>
            <person name="Alvarado L."/>
            <person name="Arachchi H.M."/>
            <person name="Berlin A.M."/>
            <person name="Chapman S.B."/>
            <person name="Gainer-Dewar J."/>
            <person name="Goldberg J."/>
            <person name="Griggs A."/>
            <person name="Gujja S."/>
            <person name="Hansen M."/>
            <person name="Howarth C."/>
            <person name="Imamovic A."/>
            <person name="Ireland A."/>
            <person name="Larimer J."/>
            <person name="McCowan C."/>
            <person name="Murphy C."/>
            <person name="Pearson M."/>
            <person name="Poon T.W."/>
            <person name="Priest M."/>
            <person name="Roberts A."/>
            <person name="Saif S."/>
            <person name="Shea T."/>
            <person name="Sisk P."/>
            <person name="Sykes S."/>
            <person name="Wortman J."/>
            <person name="Nusbaum C."/>
            <person name="Birren B."/>
        </authorList>
    </citation>
    <scope>NUCLEOTIDE SEQUENCE [LARGE SCALE GENOMIC DNA]</scope>
    <source>
        <strain evidence="2 3">CBS 110553</strain>
    </source>
</reference>
<keyword evidence="3" id="KW-1185">Reference proteome</keyword>
<feature type="region of interest" description="Disordered" evidence="1">
    <location>
        <begin position="30"/>
        <end position="49"/>
    </location>
</feature>
<evidence type="ECO:0000313" key="2">
    <source>
        <dbReference type="EMBL" id="EXJ61224.1"/>
    </source>
</evidence>
<organism evidence="2 3">
    <name type="scientific">Cladophialophora psammophila CBS 110553</name>
    <dbReference type="NCBI Taxonomy" id="1182543"/>
    <lineage>
        <taxon>Eukaryota</taxon>
        <taxon>Fungi</taxon>
        <taxon>Dikarya</taxon>
        <taxon>Ascomycota</taxon>
        <taxon>Pezizomycotina</taxon>
        <taxon>Eurotiomycetes</taxon>
        <taxon>Chaetothyriomycetidae</taxon>
        <taxon>Chaetothyriales</taxon>
        <taxon>Herpotrichiellaceae</taxon>
        <taxon>Cladophialophora</taxon>
    </lineage>
</organism>
<evidence type="ECO:0000313" key="3">
    <source>
        <dbReference type="Proteomes" id="UP000019471"/>
    </source>
</evidence>
<proteinExistence type="predicted"/>
<feature type="non-terminal residue" evidence="2">
    <location>
        <position position="1"/>
    </location>
</feature>
<dbReference type="OrthoDB" id="1668230at2759"/>
<dbReference type="Proteomes" id="UP000019471">
    <property type="component" value="Unassembled WGS sequence"/>
</dbReference>
<comment type="caution">
    <text evidence="2">The sequence shown here is derived from an EMBL/GenBank/DDBJ whole genome shotgun (WGS) entry which is preliminary data.</text>
</comment>
<name>W9WS93_9EURO</name>
<accession>W9WS93</accession>
<protein>
    <submittedName>
        <fullName evidence="2">Uncharacterized protein</fullName>
    </submittedName>
</protein>